<dbReference type="InterPro" id="IPR009751">
    <property type="entry name" value="CryBP1"/>
</dbReference>
<comment type="caution">
    <text evidence="1">The sequence shown here is derived from an EMBL/GenBank/DDBJ whole genome shotgun (WGS) entry which is preliminary data.</text>
</comment>
<protein>
    <submittedName>
        <fullName evidence="1">Uncharacterized protein</fullName>
    </submittedName>
</protein>
<accession>A0A4U2N7F8</accession>
<name>A0A4U2N7F8_9BACI</name>
<gene>
    <name evidence="1" type="ORF">FC694_03075</name>
</gene>
<sequence>MSLSEEHETNVQKVSSKLCCEEIPNNTVPFCCIVNIPKGFEVEDDVNYRIGYSLQCLFVSKDKYTKEIQVDNCGPVELCLNLLKVVGCIQLLINLEVKSNCIYSHINNSPLNQDEDKLYVCCEESVCVDNVLKCSMHELPDYCLSCETVYISDVKYEIFNEDGCQFVKFSGEFKFESIK</sequence>
<dbReference type="RefSeq" id="WP_137050889.1">
    <property type="nucleotide sequence ID" value="NZ_SZOM01000026.1"/>
</dbReference>
<dbReference type="EMBL" id="SZOM01000026">
    <property type="protein sequence ID" value="TKH18968.1"/>
    <property type="molecule type" value="Genomic_DNA"/>
</dbReference>
<dbReference type="AlphaFoldDB" id="A0A4U2N7F8"/>
<evidence type="ECO:0000313" key="2">
    <source>
        <dbReference type="Proteomes" id="UP000306037"/>
    </source>
</evidence>
<reference evidence="1 2" key="1">
    <citation type="journal article" date="2019" name="Environ. Microbiol.">
        <title>An active ?-lactamase is a part of an orchestrated cell wall stress resistance network of Bacillus subtilis and related rhizosphere species.</title>
        <authorList>
            <person name="Bucher T."/>
            <person name="Keren-Paz A."/>
            <person name="Hausser J."/>
            <person name="Olender T."/>
            <person name="Cytryn E."/>
            <person name="Kolodkin-Gal I."/>
        </authorList>
    </citation>
    <scope>NUCLEOTIDE SEQUENCE [LARGE SCALE GENOMIC DNA]</scope>
    <source>
        <strain evidence="1 2">I71</strain>
    </source>
</reference>
<evidence type="ECO:0000313" key="1">
    <source>
        <dbReference type="EMBL" id="TKH18968.1"/>
    </source>
</evidence>
<dbReference type="Proteomes" id="UP000306037">
    <property type="component" value="Unassembled WGS sequence"/>
</dbReference>
<organism evidence="1 2">
    <name type="scientific">Bacillus wiedmannii</name>
    <dbReference type="NCBI Taxonomy" id="1890302"/>
    <lineage>
        <taxon>Bacteria</taxon>
        <taxon>Bacillati</taxon>
        <taxon>Bacillota</taxon>
        <taxon>Bacilli</taxon>
        <taxon>Bacillales</taxon>
        <taxon>Bacillaceae</taxon>
        <taxon>Bacillus</taxon>
        <taxon>Bacillus cereus group</taxon>
    </lineage>
</organism>
<proteinExistence type="predicted"/>
<dbReference type="Pfam" id="PF07029">
    <property type="entry name" value="CryBP1"/>
    <property type="match status" value="1"/>
</dbReference>